<dbReference type="InterPro" id="IPR004358">
    <property type="entry name" value="Sig_transdc_His_kin-like_C"/>
</dbReference>
<feature type="region of interest" description="Disordered" evidence="12">
    <location>
        <begin position="343"/>
        <end position="398"/>
    </location>
</feature>
<evidence type="ECO:0000256" key="6">
    <source>
        <dbReference type="ARBA" id="ARBA00022679"/>
    </source>
</evidence>
<dbReference type="EC" id="2.7.13.3" evidence="4"/>
<evidence type="ECO:0000256" key="10">
    <source>
        <dbReference type="ARBA" id="ARBA00023012"/>
    </source>
</evidence>
<dbReference type="GO" id="GO:0000155">
    <property type="term" value="F:phosphorelay sensor kinase activity"/>
    <property type="evidence" value="ECO:0007669"/>
    <property type="project" value="InterPro"/>
</dbReference>
<accession>A0A919MLM5</accession>
<comment type="cofactor">
    <cofactor evidence="2">
        <name>a divalent metal cation</name>
        <dbReference type="ChEBI" id="CHEBI:60240"/>
    </cofactor>
</comment>
<dbReference type="PANTHER" id="PTHR43711">
    <property type="entry name" value="TWO-COMPONENT HISTIDINE KINASE"/>
    <property type="match status" value="1"/>
</dbReference>
<feature type="transmembrane region" description="Helical" evidence="13">
    <location>
        <begin position="43"/>
        <end position="62"/>
    </location>
</feature>
<proteinExistence type="predicted"/>
<dbReference type="GO" id="GO:0005509">
    <property type="term" value="F:calcium ion binding"/>
    <property type="evidence" value="ECO:0007669"/>
    <property type="project" value="UniProtKB-ARBA"/>
</dbReference>
<comment type="caution">
    <text evidence="16">The sequence shown here is derived from an EMBL/GenBank/DDBJ whole genome shotgun (WGS) entry which is preliminary data.</text>
</comment>
<dbReference type="InterPro" id="IPR003661">
    <property type="entry name" value="HisK_dim/P_dom"/>
</dbReference>
<evidence type="ECO:0000313" key="17">
    <source>
        <dbReference type="Proteomes" id="UP000647172"/>
    </source>
</evidence>
<dbReference type="FunFam" id="1.10.287.130:FF:000001">
    <property type="entry name" value="Two-component sensor histidine kinase"/>
    <property type="match status" value="1"/>
</dbReference>
<keyword evidence="7 13" id="KW-0812">Transmembrane</keyword>
<dbReference type="InterPro" id="IPR036097">
    <property type="entry name" value="HisK_dim/P_sf"/>
</dbReference>
<evidence type="ECO:0000313" key="16">
    <source>
        <dbReference type="EMBL" id="GIE49671.1"/>
    </source>
</evidence>
<dbReference type="PRINTS" id="PR00344">
    <property type="entry name" value="BCTRLSENSOR"/>
</dbReference>
<dbReference type="SUPFAM" id="SSF55874">
    <property type="entry name" value="ATPase domain of HSP90 chaperone/DNA topoisomerase II/histidine kinase"/>
    <property type="match status" value="1"/>
</dbReference>
<organism evidence="16 17">
    <name type="scientific">Actinoplanes nipponensis</name>
    <dbReference type="NCBI Taxonomy" id="135950"/>
    <lineage>
        <taxon>Bacteria</taxon>
        <taxon>Bacillati</taxon>
        <taxon>Actinomycetota</taxon>
        <taxon>Actinomycetes</taxon>
        <taxon>Micromonosporales</taxon>
        <taxon>Micromonosporaceae</taxon>
        <taxon>Actinoplanes</taxon>
    </lineage>
</organism>
<sequence>MPRLGRVLRWVSLPLGLALGWLEPALGWLPRPLDPVRSIKAKLSVALGLAGGVGLLIFWWSLDFMRVELSWFAIAVALGLVTLQVAAHGTTVPLREMTDAARAMARGDYTRRVRATSRDEIGELATAFNQMAGDLAAADRQRRELIANVSHELRTPITALRGLLENIVDGVSEAEPETMRTALTQTERLGRLVTELLDLSRLDAGVVPMDRTAIDVRAFLGDVVREATVNADGAGHDVRFEVSAPAIHIEGDRERLHQVFANLLDNAARHSPPGGTVTVRAERHDEHVLVAVADEGDGIPPADRDRVFERFTRGERATDGGTGLGLAIARWVVQLHGGTIAAVDPARTPTGDPARGPALSSTGNPARTPADNPTRTPANDPARGPANDPARGPAPVRRPGCLIHVTLPLQPTGLIPS</sequence>
<evidence type="ECO:0000256" key="5">
    <source>
        <dbReference type="ARBA" id="ARBA00022553"/>
    </source>
</evidence>
<evidence type="ECO:0000256" key="12">
    <source>
        <dbReference type="SAM" id="MobiDB-lite"/>
    </source>
</evidence>
<evidence type="ECO:0000259" key="15">
    <source>
        <dbReference type="PROSITE" id="PS50885"/>
    </source>
</evidence>
<dbReference type="InterPro" id="IPR003594">
    <property type="entry name" value="HATPase_dom"/>
</dbReference>
<reference evidence="16" key="1">
    <citation type="submission" date="2021-01" db="EMBL/GenBank/DDBJ databases">
        <title>Whole genome shotgun sequence of Actinoplanes nipponensis NBRC 14063.</title>
        <authorList>
            <person name="Komaki H."/>
            <person name="Tamura T."/>
        </authorList>
    </citation>
    <scope>NUCLEOTIDE SEQUENCE</scope>
    <source>
        <strain evidence="16">NBRC 14063</strain>
    </source>
</reference>
<dbReference type="Gene3D" id="3.30.565.10">
    <property type="entry name" value="Histidine kinase-like ATPase, C-terminal domain"/>
    <property type="match status" value="1"/>
</dbReference>
<feature type="domain" description="HAMP" evidence="15">
    <location>
        <begin position="88"/>
        <end position="140"/>
    </location>
</feature>
<dbReference type="SMART" id="SM00388">
    <property type="entry name" value="HisKA"/>
    <property type="match status" value="1"/>
</dbReference>
<keyword evidence="11 13" id="KW-0472">Membrane</keyword>
<dbReference type="PROSITE" id="PS50885">
    <property type="entry name" value="HAMP"/>
    <property type="match status" value="1"/>
</dbReference>
<evidence type="ECO:0000256" key="8">
    <source>
        <dbReference type="ARBA" id="ARBA00022777"/>
    </source>
</evidence>
<dbReference type="InterPro" id="IPR005467">
    <property type="entry name" value="His_kinase_dom"/>
</dbReference>
<dbReference type="Gene3D" id="1.10.287.130">
    <property type="match status" value="1"/>
</dbReference>
<dbReference type="Pfam" id="PF00672">
    <property type="entry name" value="HAMP"/>
    <property type="match status" value="1"/>
</dbReference>
<dbReference type="CDD" id="cd00082">
    <property type="entry name" value="HisKA"/>
    <property type="match status" value="1"/>
</dbReference>
<dbReference type="Pfam" id="PF02518">
    <property type="entry name" value="HATPase_c"/>
    <property type="match status" value="1"/>
</dbReference>
<evidence type="ECO:0000259" key="14">
    <source>
        <dbReference type="PROSITE" id="PS50109"/>
    </source>
</evidence>
<dbReference type="PROSITE" id="PS50109">
    <property type="entry name" value="HIS_KIN"/>
    <property type="match status" value="1"/>
</dbReference>
<dbReference type="InterPro" id="IPR036890">
    <property type="entry name" value="HATPase_C_sf"/>
</dbReference>
<dbReference type="SMART" id="SM00304">
    <property type="entry name" value="HAMP"/>
    <property type="match status" value="1"/>
</dbReference>
<evidence type="ECO:0000256" key="9">
    <source>
        <dbReference type="ARBA" id="ARBA00022989"/>
    </source>
</evidence>
<dbReference type="InterPro" id="IPR003660">
    <property type="entry name" value="HAMP_dom"/>
</dbReference>
<dbReference type="CDD" id="cd06225">
    <property type="entry name" value="HAMP"/>
    <property type="match status" value="1"/>
</dbReference>
<dbReference type="GO" id="GO:0005886">
    <property type="term" value="C:plasma membrane"/>
    <property type="evidence" value="ECO:0007669"/>
    <property type="project" value="UniProtKB-SubCell"/>
</dbReference>
<gene>
    <name evidence="16" type="primary">baeS</name>
    <name evidence="16" type="ORF">Ani05nite_32050</name>
</gene>
<evidence type="ECO:0000256" key="2">
    <source>
        <dbReference type="ARBA" id="ARBA00001968"/>
    </source>
</evidence>
<dbReference type="AlphaFoldDB" id="A0A919MLM5"/>
<evidence type="ECO:0000256" key="3">
    <source>
        <dbReference type="ARBA" id="ARBA00004236"/>
    </source>
</evidence>
<dbReference type="InterPro" id="IPR050736">
    <property type="entry name" value="Sensor_HK_Regulatory"/>
</dbReference>
<keyword evidence="5" id="KW-0597">Phosphoprotein</keyword>
<dbReference type="EMBL" id="BOMQ01000036">
    <property type="protein sequence ID" value="GIE49671.1"/>
    <property type="molecule type" value="Genomic_DNA"/>
</dbReference>
<feature type="domain" description="Histidine kinase" evidence="14">
    <location>
        <begin position="148"/>
        <end position="340"/>
    </location>
</feature>
<comment type="catalytic activity">
    <reaction evidence="1">
        <text>ATP + protein L-histidine = ADP + protein N-phospho-L-histidine.</text>
        <dbReference type="EC" id="2.7.13.3"/>
    </reaction>
</comment>
<evidence type="ECO:0000256" key="1">
    <source>
        <dbReference type="ARBA" id="ARBA00000085"/>
    </source>
</evidence>
<dbReference type="SMART" id="SM00387">
    <property type="entry name" value="HATPase_c"/>
    <property type="match status" value="1"/>
</dbReference>
<dbReference type="PANTHER" id="PTHR43711:SF32">
    <property type="entry name" value="SENSOR-TYPE HISTIDINE KINASE PRRB"/>
    <property type="match status" value="1"/>
</dbReference>
<feature type="compositionally biased region" description="Polar residues" evidence="12">
    <location>
        <begin position="359"/>
        <end position="377"/>
    </location>
</feature>
<keyword evidence="10" id="KW-0902">Two-component regulatory system</keyword>
<dbReference type="SUPFAM" id="SSF47384">
    <property type="entry name" value="Homodimeric domain of signal transducing histidine kinase"/>
    <property type="match status" value="1"/>
</dbReference>
<dbReference type="Gene3D" id="6.10.340.10">
    <property type="match status" value="1"/>
</dbReference>
<feature type="compositionally biased region" description="Low complexity" evidence="12">
    <location>
        <begin position="389"/>
        <end position="398"/>
    </location>
</feature>
<protein>
    <recommendedName>
        <fullName evidence="4">histidine kinase</fullName>
        <ecNumber evidence="4">2.7.13.3</ecNumber>
    </recommendedName>
</protein>
<keyword evidence="8 16" id="KW-0418">Kinase</keyword>
<evidence type="ECO:0000256" key="13">
    <source>
        <dbReference type="SAM" id="Phobius"/>
    </source>
</evidence>
<name>A0A919MLM5_9ACTN</name>
<dbReference type="CDD" id="cd00075">
    <property type="entry name" value="HATPase"/>
    <property type="match status" value="1"/>
</dbReference>
<evidence type="ECO:0000256" key="4">
    <source>
        <dbReference type="ARBA" id="ARBA00012438"/>
    </source>
</evidence>
<evidence type="ECO:0000256" key="11">
    <source>
        <dbReference type="ARBA" id="ARBA00023136"/>
    </source>
</evidence>
<keyword evidence="6" id="KW-0808">Transferase</keyword>
<dbReference type="Proteomes" id="UP000647172">
    <property type="component" value="Unassembled WGS sequence"/>
</dbReference>
<keyword evidence="9 13" id="KW-1133">Transmembrane helix</keyword>
<dbReference type="SUPFAM" id="SSF158472">
    <property type="entry name" value="HAMP domain-like"/>
    <property type="match status" value="1"/>
</dbReference>
<feature type="transmembrane region" description="Helical" evidence="13">
    <location>
        <begin position="69"/>
        <end position="87"/>
    </location>
</feature>
<evidence type="ECO:0000256" key="7">
    <source>
        <dbReference type="ARBA" id="ARBA00022692"/>
    </source>
</evidence>
<dbReference type="FunFam" id="3.30.565.10:FF:000006">
    <property type="entry name" value="Sensor histidine kinase WalK"/>
    <property type="match status" value="1"/>
</dbReference>
<comment type="subcellular location">
    <subcellularLocation>
        <location evidence="3">Cell membrane</location>
    </subcellularLocation>
</comment>
<keyword evidence="17" id="KW-1185">Reference proteome</keyword>
<dbReference type="Pfam" id="PF00512">
    <property type="entry name" value="HisKA"/>
    <property type="match status" value="1"/>
</dbReference>